<organism evidence="2 3">
    <name type="scientific">Tenebrio molitor</name>
    <name type="common">Yellow mealworm beetle</name>
    <dbReference type="NCBI Taxonomy" id="7067"/>
    <lineage>
        <taxon>Eukaryota</taxon>
        <taxon>Metazoa</taxon>
        <taxon>Ecdysozoa</taxon>
        <taxon>Arthropoda</taxon>
        <taxon>Hexapoda</taxon>
        <taxon>Insecta</taxon>
        <taxon>Pterygota</taxon>
        <taxon>Neoptera</taxon>
        <taxon>Endopterygota</taxon>
        <taxon>Coleoptera</taxon>
        <taxon>Polyphaga</taxon>
        <taxon>Cucujiformia</taxon>
        <taxon>Tenebrionidae</taxon>
        <taxon>Tenebrio</taxon>
    </lineage>
</organism>
<feature type="region of interest" description="Disordered" evidence="1">
    <location>
        <begin position="143"/>
        <end position="194"/>
    </location>
</feature>
<proteinExistence type="predicted"/>
<gene>
    <name evidence="2" type="ORF">GEV33_013498</name>
</gene>
<dbReference type="AlphaFoldDB" id="A0A8J6H7H7"/>
<reference evidence="2" key="1">
    <citation type="journal article" date="2020" name="J Insects Food Feed">
        <title>The yellow mealworm (Tenebrio molitor) genome: a resource for the emerging insects as food and feed industry.</title>
        <authorList>
            <person name="Eriksson T."/>
            <person name="Andere A."/>
            <person name="Kelstrup H."/>
            <person name="Emery V."/>
            <person name="Picard C."/>
        </authorList>
    </citation>
    <scope>NUCLEOTIDE SEQUENCE</scope>
    <source>
        <strain evidence="2">Stoneville</strain>
        <tissue evidence="2">Whole head</tissue>
    </source>
</reference>
<name>A0A8J6H7H7_TENMO</name>
<comment type="caution">
    <text evidence="2">The sequence shown here is derived from an EMBL/GenBank/DDBJ whole genome shotgun (WGS) entry which is preliminary data.</text>
</comment>
<keyword evidence="3" id="KW-1185">Reference proteome</keyword>
<sequence length="736" mass="85906">MVSSSDHKISSVDAAMLSQSMKLSKSMLALVVIIFADLTSGPMSMTHFALNGTTVWECFLGYFTALAFIYESPGIRKTQKKLQPRVGSSGMRTPYLMSGTALMMAFVVSHSEAASVRKTKEIVINPSAKRYIFGKNVKVRNTPQLSHISPPEGAFRRPRKRNLHNPSEKTVKTDGSERGGGVQMPPRIRSSGRGSAKGIPLDYLYASGGVETWFYGQRRRWVHPPSIIFCRNRPQLMHRRLVRVCTLKASRRTSEDHKWTLPNGCLLPIAKLMRFCLLRFGESSSTRSDSLLNGDIGSFRRSLQNQQYFFYSVERGIWLLTCPDNRLTAAGKSKPVKFERRLADPIWFLRCGPQADIVVETDFALNFDTAAADLGMRTNERRTNSDCLFNNDGTRGGIPSSAGIIRDKRRDKFVHVWVRNVRHDMTRYFVGSFVGREWQFRQCKHVQPLVDGETLEARSSKAGMVESDPLRFMKRTAVQYRHMRTDHSKFPAFTKCKESTSGESAVDLVMMAKSEREMKEMMRKKKLEKNVEKAKMVVFSERKRKRERRWGSDFRRRMMFKSRIESILMYGTEIWRWKENEKVGRKYLRWVLRVDRETPDYIMRKECKRNRLRVKAEKRAATLKGRLPDTNGVLKRKEKEQGEEGRKKYYQRNGYASEEVERFRAKGRWMNVELSERDKDTDKQERRRRIKESKYNREYERCMTQEIREYLGRESAKERKMMARFRCGNEERENRF</sequence>
<accession>A0A8J6H7H7</accession>
<protein>
    <submittedName>
        <fullName evidence="2">Uncharacterized protein</fullName>
    </submittedName>
</protein>
<evidence type="ECO:0000256" key="1">
    <source>
        <dbReference type="SAM" id="MobiDB-lite"/>
    </source>
</evidence>
<feature type="compositionally biased region" description="Basic and acidic residues" evidence="1">
    <location>
        <begin position="166"/>
        <end position="177"/>
    </location>
</feature>
<dbReference type="EMBL" id="JABDTM020028228">
    <property type="protein sequence ID" value="KAH0809292.1"/>
    <property type="molecule type" value="Genomic_DNA"/>
</dbReference>
<dbReference type="Proteomes" id="UP000719412">
    <property type="component" value="Unassembled WGS sequence"/>
</dbReference>
<evidence type="ECO:0000313" key="2">
    <source>
        <dbReference type="EMBL" id="KAH0809292.1"/>
    </source>
</evidence>
<evidence type="ECO:0000313" key="3">
    <source>
        <dbReference type="Proteomes" id="UP000719412"/>
    </source>
</evidence>
<reference evidence="2" key="2">
    <citation type="submission" date="2021-08" db="EMBL/GenBank/DDBJ databases">
        <authorList>
            <person name="Eriksson T."/>
        </authorList>
    </citation>
    <scope>NUCLEOTIDE SEQUENCE</scope>
    <source>
        <strain evidence="2">Stoneville</strain>
        <tissue evidence="2">Whole head</tissue>
    </source>
</reference>